<name>A0A645AN98_9ZZZZ</name>
<organism evidence="2">
    <name type="scientific">bioreactor metagenome</name>
    <dbReference type="NCBI Taxonomy" id="1076179"/>
    <lineage>
        <taxon>unclassified sequences</taxon>
        <taxon>metagenomes</taxon>
        <taxon>ecological metagenomes</taxon>
    </lineage>
</organism>
<dbReference type="GO" id="GO:0009116">
    <property type="term" value="P:nucleoside metabolic process"/>
    <property type="evidence" value="ECO:0007669"/>
    <property type="project" value="InterPro"/>
</dbReference>
<dbReference type="InterPro" id="IPR000845">
    <property type="entry name" value="Nucleoside_phosphorylase_d"/>
</dbReference>
<dbReference type="EC" id="2.4.2.1" evidence="2"/>
<dbReference type="GO" id="GO:0005829">
    <property type="term" value="C:cytosol"/>
    <property type="evidence" value="ECO:0007669"/>
    <property type="project" value="TreeGrafter"/>
</dbReference>
<dbReference type="SUPFAM" id="SSF53167">
    <property type="entry name" value="Purine and uridine phosphorylases"/>
    <property type="match status" value="1"/>
</dbReference>
<accession>A0A645AN98</accession>
<dbReference type="Pfam" id="PF01048">
    <property type="entry name" value="PNP_UDP_1"/>
    <property type="match status" value="1"/>
</dbReference>
<evidence type="ECO:0000259" key="1">
    <source>
        <dbReference type="Pfam" id="PF01048"/>
    </source>
</evidence>
<keyword evidence="2" id="KW-0808">Transferase</keyword>
<dbReference type="Gene3D" id="3.40.50.1580">
    <property type="entry name" value="Nucleoside phosphorylase domain"/>
    <property type="match status" value="1"/>
</dbReference>
<comment type="caution">
    <text evidence="2">The sequence shown here is derived from an EMBL/GenBank/DDBJ whole genome shotgun (WGS) entry which is preliminary data.</text>
</comment>
<proteinExistence type="predicted"/>
<dbReference type="PANTHER" id="PTHR43691">
    <property type="entry name" value="URIDINE PHOSPHORYLASE"/>
    <property type="match status" value="1"/>
</dbReference>
<sequence length="260" mass="29331">MELYNKLKLNMEKYSGCTNFLNNIYGLDENEEYEAIILAPSWKPEKIFKNFNVKIELVKEGPYYNGYVIDVENKKYGYIQTSAGAPSMVDCCLTLGNAKCNKIIFVGAVGALKEDMRLGDIITPSKSIAGDGASLYLQENIDSNNFQSFVYPKEQVKENAMNIAKNIGIEMKEKTVYCTDSIFCEYLHLNEILELGSEAIEMETAAFYRCMEIINKDGIAILCVSDNSATENHLVGRSDEDTKKFHESRENLIPKLILSL</sequence>
<feature type="domain" description="Nucleoside phosphorylase" evidence="1">
    <location>
        <begin position="52"/>
        <end position="249"/>
    </location>
</feature>
<dbReference type="EMBL" id="VSSQ01014782">
    <property type="protein sequence ID" value="MPM54396.1"/>
    <property type="molecule type" value="Genomic_DNA"/>
</dbReference>
<evidence type="ECO:0000313" key="2">
    <source>
        <dbReference type="EMBL" id="MPM54396.1"/>
    </source>
</evidence>
<keyword evidence="2" id="KW-0328">Glycosyltransferase</keyword>
<gene>
    <name evidence="2" type="primary">deoD_18</name>
    <name evidence="2" type="ORF">SDC9_101174</name>
</gene>
<protein>
    <submittedName>
        <fullName evidence="2">Purine nucleoside phosphorylase DeoD-type</fullName>
        <ecNumber evidence="2">2.4.2.1</ecNumber>
    </submittedName>
</protein>
<dbReference type="GO" id="GO:0004731">
    <property type="term" value="F:purine-nucleoside phosphorylase activity"/>
    <property type="evidence" value="ECO:0007669"/>
    <property type="project" value="UniProtKB-EC"/>
</dbReference>
<dbReference type="PANTHER" id="PTHR43691:SF11">
    <property type="entry name" value="FI09636P-RELATED"/>
    <property type="match status" value="1"/>
</dbReference>
<dbReference type="InterPro" id="IPR035994">
    <property type="entry name" value="Nucleoside_phosphorylase_sf"/>
</dbReference>
<reference evidence="2" key="1">
    <citation type="submission" date="2019-08" db="EMBL/GenBank/DDBJ databases">
        <authorList>
            <person name="Kucharzyk K."/>
            <person name="Murdoch R.W."/>
            <person name="Higgins S."/>
            <person name="Loffler F."/>
        </authorList>
    </citation>
    <scope>NUCLEOTIDE SEQUENCE</scope>
</reference>
<dbReference type="AlphaFoldDB" id="A0A645AN98"/>